<reference evidence="1 2" key="1">
    <citation type="journal article" date="2019" name="Mol. Biol. Evol.">
        <title>Blast fungal genomes show frequent chromosomal changes, gene gains and losses, and effector gene turnover.</title>
        <authorList>
            <person name="Gomez Luciano L.B."/>
            <person name="Jason Tsai I."/>
            <person name="Chuma I."/>
            <person name="Tosa Y."/>
            <person name="Chen Y.H."/>
            <person name="Li J.Y."/>
            <person name="Li M.Y."/>
            <person name="Jade Lu M.Y."/>
            <person name="Nakayashiki H."/>
            <person name="Li W.H."/>
        </authorList>
    </citation>
    <scope>NUCLEOTIDE SEQUENCE [LARGE SCALE GENOMIC DNA]</scope>
    <source>
        <strain evidence="1">MZ5-1-6</strain>
    </source>
</reference>
<sequence>MTMSRSGGQGGVLSRVEDARAPIPKTASSSFSKIWWQGWLKRKLSATASQILLAILQRTSIGKFSALSPDSELSCYSSTSRSCRGDGRKKRCSEIHKPHHRLLEQRCDDEAGGNGAGS</sequence>
<accession>A0A4V1C4X6</accession>
<name>A0A4V1C4X6_PYROR</name>
<dbReference type="AlphaFoldDB" id="A0A4V1C4X6"/>
<gene>
    <name evidence="1" type="ORF">PoMZ_10115</name>
</gene>
<proteinExistence type="predicted"/>
<protein>
    <submittedName>
        <fullName evidence="1">Uncharacterized protein</fullName>
    </submittedName>
</protein>
<dbReference type="EMBL" id="CP034204">
    <property type="protein sequence ID" value="QBZ54415.1"/>
    <property type="molecule type" value="Genomic_DNA"/>
</dbReference>
<organism evidence="1 2">
    <name type="scientific">Pyricularia oryzae</name>
    <name type="common">Rice blast fungus</name>
    <name type="synonym">Magnaporthe oryzae</name>
    <dbReference type="NCBI Taxonomy" id="318829"/>
    <lineage>
        <taxon>Eukaryota</taxon>
        <taxon>Fungi</taxon>
        <taxon>Dikarya</taxon>
        <taxon>Ascomycota</taxon>
        <taxon>Pezizomycotina</taxon>
        <taxon>Sordariomycetes</taxon>
        <taxon>Sordariomycetidae</taxon>
        <taxon>Magnaporthales</taxon>
        <taxon>Pyriculariaceae</taxon>
        <taxon>Pyricularia</taxon>
    </lineage>
</organism>
<dbReference type="Proteomes" id="UP000294847">
    <property type="component" value="Chromosome 1"/>
</dbReference>
<evidence type="ECO:0000313" key="2">
    <source>
        <dbReference type="Proteomes" id="UP000294847"/>
    </source>
</evidence>
<evidence type="ECO:0000313" key="1">
    <source>
        <dbReference type="EMBL" id="QBZ54415.1"/>
    </source>
</evidence>